<proteinExistence type="predicted"/>
<dbReference type="PATRIC" id="fig|1173027.3.peg.1705"/>
<reference evidence="1 2" key="1">
    <citation type="submission" date="2012-06" db="EMBL/GenBank/DDBJ databases">
        <title>Finished chromosome of genome of Microcoleus sp. PCC 7113.</title>
        <authorList>
            <consortium name="US DOE Joint Genome Institute"/>
            <person name="Gugger M."/>
            <person name="Coursin T."/>
            <person name="Rippka R."/>
            <person name="Tandeau De Marsac N."/>
            <person name="Huntemann M."/>
            <person name="Wei C.-L."/>
            <person name="Han J."/>
            <person name="Detter J.C."/>
            <person name="Han C."/>
            <person name="Tapia R."/>
            <person name="Chen A."/>
            <person name="Kyrpides N."/>
            <person name="Mavromatis K."/>
            <person name="Markowitz V."/>
            <person name="Szeto E."/>
            <person name="Ivanova N."/>
            <person name="Pagani I."/>
            <person name="Pati A."/>
            <person name="Goodwin L."/>
            <person name="Nordberg H.P."/>
            <person name="Cantor M.N."/>
            <person name="Hua S.X."/>
            <person name="Woyke T."/>
            <person name="Kerfeld C.A."/>
        </authorList>
    </citation>
    <scope>NUCLEOTIDE SEQUENCE [LARGE SCALE GENOMIC DNA]</scope>
    <source>
        <strain evidence="1 2">PCC 7113</strain>
    </source>
</reference>
<dbReference type="HOGENOM" id="CLU_146027_0_0_3"/>
<dbReference type="OrthoDB" id="572057at2"/>
<evidence type="ECO:0000313" key="1">
    <source>
        <dbReference type="EMBL" id="AFZ17411.1"/>
    </source>
</evidence>
<dbReference type="Proteomes" id="UP000010471">
    <property type="component" value="Chromosome"/>
</dbReference>
<evidence type="ECO:0000313" key="2">
    <source>
        <dbReference type="Proteomes" id="UP000010471"/>
    </source>
</evidence>
<dbReference type="KEGG" id="mic:Mic7113_1535"/>
<dbReference type="AlphaFoldDB" id="K9WC73"/>
<dbReference type="eggNOG" id="ENOG5030SNB">
    <property type="taxonomic scope" value="Bacteria"/>
</dbReference>
<protein>
    <submittedName>
        <fullName evidence="1">Uncharacterized protein</fullName>
    </submittedName>
</protein>
<organism evidence="1 2">
    <name type="scientific">Allocoleopsis franciscana PCC 7113</name>
    <dbReference type="NCBI Taxonomy" id="1173027"/>
    <lineage>
        <taxon>Bacteria</taxon>
        <taxon>Bacillati</taxon>
        <taxon>Cyanobacteriota</taxon>
        <taxon>Cyanophyceae</taxon>
        <taxon>Coleofasciculales</taxon>
        <taxon>Coleofasciculaceae</taxon>
        <taxon>Allocoleopsis</taxon>
        <taxon>Allocoleopsis franciscana</taxon>
    </lineage>
</organism>
<sequence>MSRLLYEKSVSYKGYLIIPFVFGIADNQSIYSYKLLSELGHKGKFHKSENPVGIYSSSLEGSIAIAKEHLDQNSEVVSSDDYFKRRYTYRNNLIIVYETGGKYFYDHYKPDHLNNVAAPKIFTSEQECISWIKQGLDRSAIGEEAEKL</sequence>
<dbReference type="STRING" id="1173027.Mic7113_1535"/>
<dbReference type="EMBL" id="CP003630">
    <property type="protein sequence ID" value="AFZ17411.1"/>
    <property type="molecule type" value="Genomic_DNA"/>
</dbReference>
<dbReference type="RefSeq" id="WP_015181567.1">
    <property type="nucleotide sequence ID" value="NC_019738.1"/>
</dbReference>
<accession>K9WC73</accession>
<gene>
    <name evidence="1" type="ORF">Mic7113_1535</name>
</gene>
<name>K9WC73_9CYAN</name>
<keyword evidence="2" id="KW-1185">Reference proteome</keyword>